<evidence type="ECO:0000313" key="9">
    <source>
        <dbReference type="Proteomes" id="UP001162880"/>
    </source>
</evidence>
<dbReference type="SUPFAM" id="SSF53448">
    <property type="entry name" value="Nucleotide-diphospho-sugar transferases"/>
    <property type="match status" value="1"/>
</dbReference>
<accession>A0ABT0B5I2</accession>
<evidence type="ECO:0000256" key="5">
    <source>
        <dbReference type="ARBA" id="ARBA00022989"/>
    </source>
</evidence>
<keyword evidence="9" id="KW-1185">Reference proteome</keyword>
<reference evidence="8" key="1">
    <citation type="submission" date="2022-03" db="EMBL/GenBank/DDBJ databases">
        <title>Identification of a novel bacterium isolated from mangrove sediments.</title>
        <authorList>
            <person name="Pan X."/>
        </authorList>
    </citation>
    <scope>NUCLEOTIDE SEQUENCE</scope>
    <source>
        <strain evidence="8">B2580</strain>
    </source>
</reference>
<dbReference type="InterPro" id="IPR029044">
    <property type="entry name" value="Nucleotide-diphossugar_trans"/>
</dbReference>
<sequence length="647" mass="71624">MNLERADLDPWVLFIALMALVTSIWISRDVIATHQIRSSRINGAVRLVAAASWAFLMAGPLVGFAASAPPLIAFLCLSAIVNLLARNLSTSGTAWLAIDVFGLLIGWFWSALLLVEAGLPPLVQALTLTLQTAAQFFLVLKSLERFAREAVLTHAHWREPIAAPPDAASHYRPRVSIHLPCYAEPPEVVKQTMNRLAALDYDNFEVLVCDNNTKDEALWRPLEQHVRVLNRRAGREIFRFFHVAPLAGAKAGALNYLLKQMDPNAELVAVVDADYYSEPGFLARLVPFFQDPRIAYLQTPHDYREYAGSSYLTGCYWEYMPNNKVDMLGVHEYGGAFTIGTMCLLRARALKDVGGWAEWCLTEDSEVSVRLRAAGYRGIYIGETFGRGLIPATFEDYKKQRFRWTAGPVQQLVRHWRLFLPQPWSTPMAGWTKLLEVLRCLAPLQSLLALVFGLVALGTISTAVLIGELPPIAVPNLAWLILPLAITTHLVRTWHRYRLSGCRRIGEMIQGELARASLTYVVLSAGLAGLSNKPLAWNRTPKFGKGSSMLASFASVQVETVLGIIGLCLAVALLFFHFEAGDPLGMLFALGVATLAASFLCAPYMAWLSYRDQSRLSGGDTSCSSWEYRIDEASELQATAKTGFPSY</sequence>
<dbReference type="PANTHER" id="PTHR43867">
    <property type="entry name" value="CELLULOSE SYNTHASE CATALYTIC SUBUNIT A [UDP-FORMING]"/>
    <property type="match status" value="1"/>
</dbReference>
<comment type="caution">
    <text evidence="8">The sequence shown here is derived from an EMBL/GenBank/DDBJ whole genome shotgun (WGS) entry which is preliminary data.</text>
</comment>
<evidence type="ECO:0000256" key="2">
    <source>
        <dbReference type="ARBA" id="ARBA00022676"/>
    </source>
</evidence>
<dbReference type="EMBL" id="JALHLE010000031">
    <property type="protein sequence ID" value="MCJ2180304.1"/>
    <property type="molecule type" value="Genomic_DNA"/>
</dbReference>
<keyword evidence="4 7" id="KW-0812">Transmembrane</keyword>
<evidence type="ECO:0000256" key="4">
    <source>
        <dbReference type="ARBA" id="ARBA00022692"/>
    </source>
</evidence>
<feature type="transmembrane region" description="Helical" evidence="7">
    <location>
        <begin position="550"/>
        <end position="575"/>
    </location>
</feature>
<dbReference type="EC" id="2.4.-.-" evidence="8"/>
<keyword evidence="3 8" id="KW-0808">Transferase</keyword>
<dbReference type="Gene3D" id="3.90.550.10">
    <property type="entry name" value="Spore Coat Polysaccharide Biosynthesis Protein SpsA, Chain A"/>
    <property type="match status" value="1"/>
</dbReference>
<keyword evidence="2 8" id="KW-0328">Glycosyltransferase</keyword>
<proteinExistence type="predicted"/>
<evidence type="ECO:0000313" key="8">
    <source>
        <dbReference type="EMBL" id="MCJ2180304.1"/>
    </source>
</evidence>
<organism evidence="8 9">
    <name type="scientific">Novosphingobium album</name>
    <name type="common">ex Hu et al. 2023</name>
    <dbReference type="NCBI Taxonomy" id="2930093"/>
    <lineage>
        <taxon>Bacteria</taxon>
        <taxon>Pseudomonadati</taxon>
        <taxon>Pseudomonadota</taxon>
        <taxon>Alphaproteobacteria</taxon>
        <taxon>Sphingomonadales</taxon>
        <taxon>Sphingomonadaceae</taxon>
        <taxon>Novosphingobium</taxon>
    </lineage>
</organism>
<feature type="transmembrane region" description="Helical" evidence="7">
    <location>
        <begin position="472"/>
        <end position="491"/>
    </location>
</feature>
<comment type="subcellular location">
    <subcellularLocation>
        <location evidence="1">Membrane</location>
        <topology evidence="1">Multi-pass membrane protein</topology>
    </subcellularLocation>
</comment>
<gene>
    <name evidence="8" type="ORF">MTR64_17160</name>
</gene>
<protein>
    <submittedName>
        <fullName evidence="8">Glycosyltransferase</fullName>
        <ecNumber evidence="8">2.4.-.-</ecNumber>
    </submittedName>
</protein>
<dbReference type="InterPro" id="IPR050321">
    <property type="entry name" value="Glycosyltr_2/OpgH_subfam"/>
</dbReference>
<dbReference type="Proteomes" id="UP001162880">
    <property type="component" value="Unassembled WGS sequence"/>
</dbReference>
<feature type="transmembrane region" description="Helical" evidence="7">
    <location>
        <begin position="121"/>
        <end position="140"/>
    </location>
</feature>
<feature type="transmembrane region" description="Helical" evidence="7">
    <location>
        <begin position="68"/>
        <end position="85"/>
    </location>
</feature>
<feature type="transmembrane region" description="Helical" evidence="7">
    <location>
        <begin position="43"/>
        <end position="62"/>
    </location>
</feature>
<feature type="transmembrane region" description="Helical" evidence="7">
    <location>
        <begin position="12"/>
        <end position="31"/>
    </location>
</feature>
<dbReference type="RefSeq" id="WP_243995736.1">
    <property type="nucleotide sequence ID" value="NZ_JALHLE010000031.1"/>
</dbReference>
<feature type="transmembrane region" description="Helical" evidence="7">
    <location>
        <begin position="447"/>
        <end position="466"/>
    </location>
</feature>
<feature type="transmembrane region" description="Helical" evidence="7">
    <location>
        <begin position="92"/>
        <end position="115"/>
    </location>
</feature>
<dbReference type="GO" id="GO:0016757">
    <property type="term" value="F:glycosyltransferase activity"/>
    <property type="evidence" value="ECO:0007669"/>
    <property type="project" value="UniProtKB-KW"/>
</dbReference>
<evidence type="ECO:0000256" key="6">
    <source>
        <dbReference type="ARBA" id="ARBA00023136"/>
    </source>
</evidence>
<name>A0ABT0B5I2_9SPHN</name>
<keyword evidence="6 7" id="KW-0472">Membrane</keyword>
<dbReference type="Pfam" id="PF13641">
    <property type="entry name" value="Glyco_tranf_2_3"/>
    <property type="match status" value="1"/>
</dbReference>
<keyword evidence="5 7" id="KW-1133">Transmembrane helix</keyword>
<evidence type="ECO:0000256" key="7">
    <source>
        <dbReference type="SAM" id="Phobius"/>
    </source>
</evidence>
<evidence type="ECO:0000256" key="1">
    <source>
        <dbReference type="ARBA" id="ARBA00004141"/>
    </source>
</evidence>
<dbReference type="PANTHER" id="PTHR43867:SF4">
    <property type="entry name" value="BETA-(1-3)-GLUCOSYL TRANSFERASE"/>
    <property type="match status" value="1"/>
</dbReference>
<evidence type="ECO:0000256" key="3">
    <source>
        <dbReference type="ARBA" id="ARBA00022679"/>
    </source>
</evidence>
<feature type="transmembrane region" description="Helical" evidence="7">
    <location>
        <begin position="587"/>
        <end position="607"/>
    </location>
</feature>